<dbReference type="AlphaFoldDB" id="J8CEF6"/>
<dbReference type="EMBL" id="AHEA01000059">
    <property type="protein sequence ID" value="EJQ71236.1"/>
    <property type="molecule type" value="Genomic_DNA"/>
</dbReference>
<proteinExistence type="predicted"/>
<organism evidence="1 2">
    <name type="scientific">Bacillus cereus HuA4-10</name>
    <dbReference type="NCBI Taxonomy" id="1053206"/>
    <lineage>
        <taxon>Bacteria</taxon>
        <taxon>Bacillati</taxon>
        <taxon>Bacillota</taxon>
        <taxon>Bacilli</taxon>
        <taxon>Bacillales</taxon>
        <taxon>Bacillaceae</taxon>
        <taxon>Bacillus</taxon>
        <taxon>Bacillus cereus group</taxon>
    </lineage>
</organism>
<name>J8CEF6_BACCE</name>
<sequence length="40" mass="4612">MAFCISISVCDEFQLLAQEIQNCLFSNFLRDFARVVGFVH</sequence>
<reference evidence="1 2" key="1">
    <citation type="submission" date="2012-04" db="EMBL/GenBank/DDBJ databases">
        <title>The Genome Sequence of Bacillus cereus HuA4-10.</title>
        <authorList>
            <consortium name="The Broad Institute Genome Sequencing Platform"/>
            <consortium name="The Broad Institute Genome Sequencing Center for Infectious Disease"/>
            <person name="Feldgarden M."/>
            <person name="Van der Auwera G.A."/>
            <person name="Mahillon J."/>
            <person name="Duprez V."/>
            <person name="Timmery S."/>
            <person name="Mattelet C."/>
            <person name="Dierick K."/>
            <person name="Sun M."/>
            <person name="Yu Z."/>
            <person name="Zhu L."/>
            <person name="Hu X."/>
            <person name="Shank E.B."/>
            <person name="Swiecicka I."/>
            <person name="Hansen B.M."/>
            <person name="Andrup L."/>
            <person name="Young S.K."/>
            <person name="Zeng Q."/>
            <person name="Gargeya S."/>
            <person name="Fitzgerald M."/>
            <person name="Haas B."/>
            <person name="Abouelleil A."/>
            <person name="Alvarado L."/>
            <person name="Arachchi H.M."/>
            <person name="Berlin A."/>
            <person name="Chapman S.B."/>
            <person name="Goldberg J."/>
            <person name="Griggs A."/>
            <person name="Gujja S."/>
            <person name="Hansen M."/>
            <person name="Howarth C."/>
            <person name="Imamovic A."/>
            <person name="Larimer J."/>
            <person name="McCowen C."/>
            <person name="Montmayeur A."/>
            <person name="Murphy C."/>
            <person name="Neiman D."/>
            <person name="Pearson M."/>
            <person name="Priest M."/>
            <person name="Roberts A."/>
            <person name="Saif S."/>
            <person name="Shea T."/>
            <person name="Sisk P."/>
            <person name="Sykes S."/>
            <person name="Wortman J."/>
            <person name="Nusbaum C."/>
            <person name="Birren B."/>
        </authorList>
    </citation>
    <scope>NUCLEOTIDE SEQUENCE [LARGE SCALE GENOMIC DNA]</scope>
    <source>
        <strain evidence="1 2">HuA4-10</strain>
    </source>
</reference>
<protein>
    <submittedName>
        <fullName evidence="1">Uncharacterized protein</fullName>
    </submittedName>
</protein>
<comment type="caution">
    <text evidence="1">The sequence shown here is derived from an EMBL/GenBank/DDBJ whole genome shotgun (WGS) entry which is preliminary data.</text>
</comment>
<dbReference type="PATRIC" id="fig|1053206.3.peg.5838"/>
<evidence type="ECO:0000313" key="1">
    <source>
        <dbReference type="EMBL" id="EJQ71236.1"/>
    </source>
</evidence>
<gene>
    <name evidence="1" type="ORF">IGC_05700</name>
</gene>
<dbReference type="Proteomes" id="UP000006977">
    <property type="component" value="Unassembled WGS sequence"/>
</dbReference>
<accession>J8CEF6</accession>
<evidence type="ECO:0000313" key="2">
    <source>
        <dbReference type="Proteomes" id="UP000006977"/>
    </source>
</evidence>
<dbReference type="HOGENOM" id="CLU_042765_6_1_9"/>